<organism evidence="2 3">
    <name type="scientific">Morus notabilis</name>
    <dbReference type="NCBI Taxonomy" id="981085"/>
    <lineage>
        <taxon>Eukaryota</taxon>
        <taxon>Viridiplantae</taxon>
        <taxon>Streptophyta</taxon>
        <taxon>Embryophyta</taxon>
        <taxon>Tracheophyta</taxon>
        <taxon>Spermatophyta</taxon>
        <taxon>Magnoliopsida</taxon>
        <taxon>eudicotyledons</taxon>
        <taxon>Gunneridae</taxon>
        <taxon>Pentapetalae</taxon>
        <taxon>rosids</taxon>
        <taxon>fabids</taxon>
        <taxon>Rosales</taxon>
        <taxon>Moraceae</taxon>
        <taxon>Moreae</taxon>
        <taxon>Morus</taxon>
    </lineage>
</organism>
<dbReference type="STRING" id="981085.W9SE76"/>
<dbReference type="SUPFAM" id="SSF55729">
    <property type="entry name" value="Acyl-CoA N-acyltransferases (Nat)"/>
    <property type="match status" value="1"/>
</dbReference>
<dbReference type="PANTHER" id="PTHR46309:SF5">
    <property type="entry name" value="GNAT FAMILY ACETYLTRANSFERASE"/>
    <property type="match status" value="1"/>
</dbReference>
<dbReference type="GO" id="GO:0003714">
    <property type="term" value="F:transcription corepressor activity"/>
    <property type="evidence" value="ECO:0007669"/>
    <property type="project" value="InterPro"/>
</dbReference>
<dbReference type="InterPro" id="IPR042163">
    <property type="entry name" value="PHF12"/>
</dbReference>
<dbReference type="PANTHER" id="PTHR46309">
    <property type="entry name" value="PHD FINGER PROTEIN 12"/>
    <property type="match status" value="1"/>
</dbReference>
<dbReference type="InterPro" id="IPR016181">
    <property type="entry name" value="Acyl_CoA_acyltransferase"/>
</dbReference>
<dbReference type="Pfam" id="PF23209">
    <property type="entry name" value="IDM1_C"/>
    <property type="match status" value="1"/>
</dbReference>
<keyword evidence="3" id="KW-1185">Reference proteome</keyword>
<dbReference type="EMBL" id="KE345347">
    <property type="protein sequence ID" value="EXC02058.1"/>
    <property type="molecule type" value="Genomic_DNA"/>
</dbReference>
<reference evidence="3" key="1">
    <citation type="submission" date="2013-01" db="EMBL/GenBank/DDBJ databases">
        <title>Draft Genome Sequence of a Mulberry Tree, Morus notabilis C.K. Schneid.</title>
        <authorList>
            <person name="He N."/>
            <person name="Zhao S."/>
        </authorList>
    </citation>
    <scope>NUCLEOTIDE SEQUENCE</scope>
</reference>
<dbReference type="InterPro" id="IPR056511">
    <property type="entry name" value="IDM1_C"/>
</dbReference>
<feature type="domain" description="Increased DNA methylation 1 C-terminal" evidence="1">
    <location>
        <begin position="51"/>
        <end position="189"/>
    </location>
</feature>
<evidence type="ECO:0000259" key="1">
    <source>
        <dbReference type="Pfam" id="PF23209"/>
    </source>
</evidence>
<protein>
    <recommendedName>
        <fullName evidence="1">Increased DNA methylation 1 C-terminal domain-containing protein</fullName>
    </recommendedName>
</protein>
<dbReference type="Gene3D" id="3.40.630.30">
    <property type="match status" value="1"/>
</dbReference>
<dbReference type="GO" id="GO:0005634">
    <property type="term" value="C:nucleus"/>
    <property type="evidence" value="ECO:0007669"/>
    <property type="project" value="TreeGrafter"/>
</dbReference>
<gene>
    <name evidence="2" type="ORF">L484_024022</name>
</gene>
<dbReference type="GO" id="GO:0006357">
    <property type="term" value="P:regulation of transcription by RNA polymerase II"/>
    <property type="evidence" value="ECO:0007669"/>
    <property type="project" value="TreeGrafter"/>
</dbReference>
<sequence length="240" mass="27066">MVGVQNELDGGFSWTLLHHDRPLSDEKGNPYQMLQHNCKIAVAWNMMDQCFKTIVDGHTKTNVVQHVIYNARSNYTRLDFKGFYTAILEENDEVICAASLRLHGTKMAEMPFVATHRRYRKRGMLSKLLVAVESALCYLRVENLVIPSSEEAVAMWINKFNFSTIPKSLEKDVIHSNMLMFPKAVKLYKALLSDAAATETEQVNDDNDTNGVAPTSSTKGIPLFDLNLLPLKEDEGKDVV</sequence>
<dbReference type="AlphaFoldDB" id="W9SE76"/>
<proteinExistence type="predicted"/>
<evidence type="ECO:0000313" key="2">
    <source>
        <dbReference type="EMBL" id="EXC02058.1"/>
    </source>
</evidence>
<name>W9SE76_9ROSA</name>
<dbReference type="Proteomes" id="UP000030645">
    <property type="component" value="Unassembled WGS sequence"/>
</dbReference>
<accession>W9SE76</accession>
<evidence type="ECO:0000313" key="3">
    <source>
        <dbReference type="Proteomes" id="UP000030645"/>
    </source>
</evidence>